<reference evidence="3" key="1">
    <citation type="submission" date="2017-09" db="EMBL/GenBank/DDBJ databases">
        <title>The Reconstruction of 2,631 Draft Metagenome-Assembled Genomes from the Global Oceans.</title>
        <authorList>
            <person name="Tully B.J."/>
            <person name="Graham E.D."/>
            <person name="Heidelberg J.F."/>
        </authorList>
    </citation>
    <scope>NUCLEOTIDE SEQUENCE [LARGE SCALE GENOMIC DNA]</scope>
</reference>
<accession>A0A2D6M003</accession>
<keyword evidence="1" id="KW-0812">Transmembrane</keyword>
<dbReference type="EMBL" id="NZBU01000001">
    <property type="protein sequence ID" value="MAG21743.1"/>
    <property type="molecule type" value="Genomic_DNA"/>
</dbReference>
<keyword evidence="1" id="KW-0472">Membrane</keyword>
<evidence type="ECO:0000313" key="2">
    <source>
        <dbReference type="EMBL" id="MAG21743.1"/>
    </source>
</evidence>
<dbReference type="Gene3D" id="2.60.40.10">
    <property type="entry name" value="Immunoglobulins"/>
    <property type="match status" value="1"/>
</dbReference>
<evidence type="ECO:0000256" key="1">
    <source>
        <dbReference type="SAM" id="Phobius"/>
    </source>
</evidence>
<sequence length="620" mass="68866">MNKTIVTAIFLLALAAQAFAFGFGVDIYSDTDTVFLNRNDSIGVPLTIENTSNEEQCVELFAETDSPYVEATPTITELCLNKDEKTSVTLNVKTIDAPASAYFTITMAVGDGSSASYTLAVKTVSEPELEIIPFEGDICRGEDDYFSVLVKNNSNELKQIRLWADNEMLLPYFSPDSIVLDSQEEKYVNVVVHAGRHTLLGDYRVSLFAESGSEQAKKVAFVDIKDCEEEEIEFVIEFPTSCQRAEKDEEERVSYSVRNLTDEEIELRVAIESTLPTDYKSRIRLEENEERTFRIDVTPRLDEETGRHDLTLIVWDPETGRTEERTKCVLVNTVASGAVEFLNNNLEIEQGSSDVFILVAKNTGDEEIDFRIDTIENFDTDLIDVSISDSRFDLDEGEQQYVYIAVSTMGTSPLGSFEFDVTVRIDGENVTETLYFNVVETLPERETELEITSFPLQVKVVGGEETSFIASIKNNSEEALENITVQLVGLPNGAFAPSIKNLSLEAGQSRDVQLYISTTDVEEGIYTATIEAKTSEFKVSEEIEFVVEAEAQATGDEPEEDDETGQFISGLFTAGYNTMLGLVTLAIVIALIVLIGKAFSGNATKLEENKNNDRTWLKGA</sequence>
<dbReference type="InterPro" id="IPR013783">
    <property type="entry name" value="Ig-like_fold"/>
</dbReference>
<gene>
    <name evidence="2" type="ORF">CL943_00360</name>
</gene>
<evidence type="ECO:0008006" key="4">
    <source>
        <dbReference type="Google" id="ProtNLM"/>
    </source>
</evidence>
<comment type="caution">
    <text evidence="2">The sequence shown here is derived from an EMBL/GenBank/DDBJ whole genome shotgun (WGS) entry which is preliminary data.</text>
</comment>
<dbReference type="PANTHER" id="PTHR39198">
    <property type="entry name" value="HYPOTHETICAL MEMBRANE PROTEIN, CONSERVED"/>
    <property type="match status" value="1"/>
</dbReference>
<name>A0A2D6M003_9ARCH</name>
<evidence type="ECO:0000313" key="3">
    <source>
        <dbReference type="Proteomes" id="UP000226592"/>
    </source>
</evidence>
<dbReference type="PANTHER" id="PTHR39198:SF1">
    <property type="entry name" value="ALPHA-GALACTOSIDASE NEW3 DOMAIN-CONTAINING PROTEIN"/>
    <property type="match status" value="1"/>
</dbReference>
<organism evidence="2 3">
    <name type="scientific">Candidatus Iainarchaeum sp</name>
    <dbReference type="NCBI Taxonomy" id="3101447"/>
    <lineage>
        <taxon>Archaea</taxon>
        <taxon>Candidatus Iainarchaeota</taxon>
        <taxon>Candidatus Iainarchaeia</taxon>
        <taxon>Candidatus Iainarchaeales</taxon>
        <taxon>Candidatus Iainarchaeaceae</taxon>
        <taxon>Candidatus Iainarchaeum</taxon>
    </lineage>
</organism>
<feature type="transmembrane region" description="Helical" evidence="1">
    <location>
        <begin position="574"/>
        <end position="595"/>
    </location>
</feature>
<dbReference type="Proteomes" id="UP000226592">
    <property type="component" value="Unassembled WGS sequence"/>
</dbReference>
<keyword evidence="1" id="KW-1133">Transmembrane helix</keyword>
<proteinExistence type="predicted"/>
<protein>
    <recommendedName>
        <fullName evidence="4">Alpha-galactosidase NEW3 domain-containing protein</fullName>
    </recommendedName>
</protein>
<dbReference type="AlphaFoldDB" id="A0A2D6M003"/>